<reference evidence="9 10" key="1">
    <citation type="submission" date="2013-08" db="EMBL/GenBank/DDBJ databases">
        <authorList>
            <consortium name="DOE Joint Genome Institute"/>
            <person name="Eisen J."/>
            <person name="Huntemann M."/>
            <person name="Han J."/>
            <person name="Chen A."/>
            <person name="Kyrpides N."/>
            <person name="Mavromatis K."/>
            <person name="Markowitz V."/>
            <person name="Palaniappan K."/>
            <person name="Ivanova N."/>
            <person name="Schaumberg A."/>
            <person name="Pati A."/>
            <person name="Liolios K."/>
            <person name="Nordberg H.P."/>
            <person name="Cantor M.N."/>
            <person name="Hua S.X."/>
            <person name="Woyke T."/>
        </authorList>
    </citation>
    <scope>NUCLEOTIDE SEQUENCE [LARGE SCALE GENOMIC DNA]</scope>
    <source>
        <strain evidence="9 10">DSM 2278</strain>
    </source>
</reference>
<evidence type="ECO:0000256" key="4">
    <source>
        <dbReference type="ARBA" id="ARBA00022475"/>
    </source>
</evidence>
<feature type="transmembrane region" description="Helical" evidence="8">
    <location>
        <begin position="186"/>
        <end position="205"/>
    </location>
</feature>
<proteinExistence type="inferred from homology"/>
<keyword evidence="7 8" id="KW-0472">Membrane</keyword>
<feature type="transmembrane region" description="Helical" evidence="8">
    <location>
        <begin position="246"/>
        <end position="271"/>
    </location>
</feature>
<feature type="transmembrane region" description="Helical" evidence="8">
    <location>
        <begin position="9"/>
        <end position="28"/>
    </location>
</feature>
<keyword evidence="3" id="KW-0813">Transport</keyword>
<comment type="similarity">
    <text evidence="2">Belongs to the autoinducer-2 exporter (AI-2E) (TC 2.A.86) family.</text>
</comment>
<keyword evidence="5 8" id="KW-0812">Transmembrane</keyword>
<keyword evidence="10" id="KW-1185">Reference proteome</keyword>
<keyword evidence="6 8" id="KW-1133">Transmembrane helix</keyword>
<evidence type="ECO:0000256" key="5">
    <source>
        <dbReference type="ARBA" id="ARBA00022692"/>
    </source>
</evidence>
<name>W9DPF6_METTI</name>
<dbReference type="PANTHER" id="PTHR21716:SF53">
    <property type="entry name" value="PERMEASE PERM-RELATED"/>
    <property type="match status" value="1"/>
</dbReference>
<dbReference type="PANTHER" id="PTHR21716">
    <property type="entry name" value="TRANSMEMBRANE PROTEIN"/>
    <property type="match status" value="1"/>
</dbReference>
<evidence type="ECO:0000256" key="6">
    <source>
        <dbReference type="ARBA" id="ARBA00022989"/>
    </source>
</evidence>
<dbReference type="EMBL" id="AZAJ01000001">
    <property type="protein sequence ID" value="ETA67088.1"/>
    <property type="molecule type" value="Genomic_DNA"/>
</dbReference>
<feature type="transmembrane region" description="Helical" evidence="8">
    <location>
        <begin position="34"/>
        <end position="56"/>
    </location>
</feature>
<feature type="transmembrane region" description="Helical" evidence="8">
    <location>
        <begin position="277"/>
        <end position="299"/>
    </location>
</feature>
<feature type="transmembrane region" description="Helical" evidence="8">
    <location>
        <begin position="306"/>
        <end position="328"/>
    </location>
</feature>
<dbReference type="Proteomes" id="UP000019483">
    <property type="component" value="Unassembled WGS sequence"/>
</dbReference>
<sequence>MALTTNSKVWSIMLVVSVFLSIFFAVLFHFEDIFIVLIIGSILVLLTDSILIEFNHHFGHKSLWSRRFYAVSLVVIGVLLVSVLLVGQLSDMTSLVNSQEEYETGITNLFSTYGYLFSSQNNANMGPIMGDAPSGVPSGNMNGSMVGNASATVNGDMATGPLISSEDMQSIGDYIFSFFSSLISKLSYFVFTGLLIIPMMFRLYFAKKNVIVTEIVGFFPIKYQDCVSSSILDIGKRLRDYFSAKILESVVVGLICCIGFYLSGISGWFFLGALAGLLNIVPYIGPVVGAIPAVIIAFIVSPTTALYAVITVVMAQLVDNLYLIPYMISGKVNVNPLLSVLLTLIFADMLGALGMILAIPVYIIYKVVLTEFYNELRKIYPDEYDA</sequence>
<evidence type="ECO:0000313" key="10">
    <source>
        <dbReference type="Proteomes" id="UP000019483"/>
    </source>
</evidence>
<evidence type="ECO:0000256" key="2">
    <source>
        <dbReference type="ARBA" id="ARBA00009773"/>
    </source>
</evidence>
<gene>
    <name evidence="9" type="ORF">MettiDRAFT_0498</name>
</gene>
<organism evidence="9 10">
    <name type="scientific">Methanolobus tindarius DSM 2278</name>
    <dbReference type="NCBI Taxonomy" id="1090322"/>
    <lineage>
        <taxon>Archaea</taxon>
        <taxon>Methanobacteriati</taxon>
        <taxon>Methanobacteriota</taxon>
        <taxon>Stenosarchaea group</taxon>
        <taxon>Methanomicrobia</taxon>
        <taxon>Methanosarcinales</taxon>
        <taxon>Methanosarcinaceae</taxon>
        <taxon>Methanolobus</taxon>
    </lineage>
</organism>
<dbReference type="InterPro" id="IPR002549">
    <property type="entry name" value="AI-2E-like"/>
</dbReference>
<evidence type="ECO:0000313" key="9">
    <source>
        <dbReference type="EMBL" id="ETA67088.1"/>
    </source>
</evidence>
<feature type="transmembrane region" description="Helical" evidence="8">
    <location>
        <begin position="340"/>
        <end position="365"/>
    </location>
</feature>
<accession>W9DPF6</accession>
<dbReference type="GO" id="GO:0005886">
    <property type="term" value="C:plasma membrane"/>
    <property type="evidence" value="ECO:0007669"/>
    <property type="project" value="UniProtKB-SubCell"/>
</dbReference>
<feature type="transmembrane region" description="Helical" evidence="8">
    <location>
        <begin position="68"/>
        <end position="89"/>
    </location>
</feature>
<protein>
    <submittedName>
        <fullName evidence="9">Putative permease</fullName>
    </submittedName>
</protein>
<dbReference type="STRING" id="1090322.MettiDRAFT_0498"/>
<dbReference type="RefSeq" id="WP_023844224.1">
    <property type="nucleotide sequence ID" value="NZ_AZAJ01000001.1"/>
</dbReference>
<evidence type="ECO:0000256" key="1">
    <source>
        <dbReference type="ARBA" id="ARBA00004651"/>
    </source>
</evidence>
<evidence type="ECO:0000256" key="3">
    <source>
        <dbReference type="ARBA" id="ARBA00022448"/>
    </source>
</evidence>
<dbReference type="Pfam" id="PF01594">
    <property type="entry name" value="AI-2E_transport"/>
    <property type="match status" value="1"/>
</dbReference>
<evidence type="ECO:0000256" key="8">
    <source>
        <dbReference type="SAM" id="Phobius"/>
    </source>
</evidence>
<keyword evidence="4" id="KW-1003">Cell membrane</keyword>
<comment type="caution">
    <text evidence="9">The sequence shown here is derived from an EMBL/GenBank/DDBJ whole genome shotgun (WGS) entry which is preliminary data.</text>
</comment>
<evidence type="ECO:0000256" key="7">
    <source>
        <dbReference type="ARBA" id="ARBA00023136"/>
    </source>
</evidence>
<dbReference type="OrthoDB" id="137390at2157"/>
<dbReference type="AlphaFoldDB" id="W9DPF6"/>
<comment type="subcellular location">
    <subcellularLocation>
        <location evidence="1">Cell membrane</location>
        <topology evidence="1">Multi-pass membrane protein</topology>
    </subcellularLocation>
</comment>